<name>A0AAV5SEG3_9BILA</name>
<dbReference type="AlphaFoldDB" id="A0AAV5SEG3"/>
<reference evidence="2" key="1">
    <citation type="submission" date="2023-10" db="EMBL/GenBank/DDBJ databases">
        <title>Genome assembly of Pristionchus species.</title>
        <authorList>
            <person name="Yoshida K."/>
            <person name="Sommer R.J."/>
        </authorList>
    </citation>
    <scope>NUCLEOTIDE SEQUENCE</scope>
    <source>
        <strain evidence="2">RS0144</strain>
    </source>
</reference>
<dbReference type="Proteomes" id="UP001432027">
    <property type="component" value="Unassembled WGS sequence"/>
</dbReference>
<evidence type="ECO:0000313" key="3">
    <source>
        <dbReference type="Proteomes" id="UP001432027"/>
    </source>
</evidence>
<organism evidence="2 3">
    <name type="scientific">Pristionchus entomophagus</name>
    <dbReference type="NCBI Taxonomy" id="358040"/>
    <lineage>
        <taxon>Eukaryota</taxon>
        <taxon>Metazoa</taxon>
        <taxon>Ecdysozoa</taxon>
        <taxon>Nematoda</taxon>
        <taxon>Chromadorea</taxon>
        <taxon>Rhabditida</taxon>
        <taxon>Rhabditina</taxon>
        <taxon>Diplogasteromorpha</taxon>
        <taxon>Diplogasteroidea</taxon>
        <taxon>Neodiplogasteridae</taxon>
        <taxon>Pristionchus</taxon>
    </lineage>
</organism>
<proteinExistence type="predicted"/>
<comment type="caution">
    <text evidence="2">The sequence shown here is derived from an EMBL/GenBank/DDBJ whole genome shotgun (WGS) entry which is preliminary data.</text>
</comment>
<dbReference type="EMBL" id="BTSX01000001">
    <property type="protein sequence ID" value="GMS81736.1"/>
    <property type="molecule type" value="Genomic_DNA"/>
</dbReference>
<evidence type="ECO:0000256" key="1">
    <source>
        <dbReference type="SAM" id="MobiDB-lite"/>
    </source>
</evidence>
<evidence type="ECO:0000313" key="2">
    <source>
        <dbReference type="EMBL" id="GMS81736.1"/>
    </source>
</evidence>
<keyword evidence="3" id="KW-1185">Reference proteome</keyword>
<sequence length="103" mass="11438">MKTILELSNDSASKVQSRPKPNKEMEKIISLRLLVGSRTTLVGEAELTIWKSHTIATNAPSYEASHHFTSSSLSIQTSSRTSTRVKRGIYSIFLSTDARVSRN</sequence>
<feature type="region of interest" description="Disordered" evidence="1">
    <location>
        <begin position="1"/>
        <end position="22"/>
    </location>
</feature>
<gene>
    <name evidence="2" type="ORF">PENTCL1PPCAC_3911</name>
</gene>
<accession>A0AAV5SEG3</accession>
<feature type="compositionally biased region" description="Polar residues" evidence="1">
    <location>
        <begin position="1"/>
        <end position="16"/>
    </location>
</feature>
<protein>
    <submittedName>
        <fullName evidence="2">Uncharacterized protein</fullName>
    </submittedName>
</protein>